<dbReference type="Proteomes" id="UP000581769">
    <property type="component" value="Unassembled WGS sequence"/>
</dbReference>
<feature type="transmembrane region" description="Helical" evidence="2">
    <location>
        <begin position="25"/>
        <end position="49"/>
    </location>
</feature>
<evidence type="ECO:0000313" key="4">
    <source>
        <dbReference type="Proteomes" id="UP000581769"/>
    </source>
</evidence>
<evidence type="ECO:0000313" key="3">
    <source>
        <dbReference type="EMBL" id="MBB4685391.1"/>
    </source>
</evidence>
<keyword evidence="4" id="KW-1185">Reference proteome</keyword>
<sequence length="310" mass="32930">MLRRRRAACRRGDHRKLGLRIGRGLRAAVGSWLGIGALAGPHGGVIVWWSGATRQRRRVPVRHHTATPACGGFALYARYRRAGAFGTTWRHRRVALRRHTAAASCSSPAPHGGTGVPRFRAIRAVPSSRRFRTTRRYRRAEVSAPHGDTVGSRSGATATASCSGPASHGDTGVPTFRHHTAAPSGRGSGNAQRQHRVPASTGTAARRVLNVSASHSGGVGSRRWCAHSFASPVAVSPSTGCGVGRYRHANAAVRCGAALRMRGLQPQRSACEGVGRGPPRARASGAVFRARRLRARSSAREGFGRGLPRA</sequence>
<accession>A0A840IS18</accession>
<name>A0A840IS18_9PSEU</name>
<dbReference type="EMBL" id="JACHMG010000001">
    <property type="protein sequence ID" value="MBB4685391.1"/>
    <property type="molecule type" value="Genomic_DNA"/>
</dbReference>
<feature type="compositionally biased region" description="Basic residues" evidence="1">
    <location>
        <begin position="129"/>
        <end position="138"/>
    </location>
</feature>
<feature type="region of interest" description="Disordered" evidence="1">
    <location>
        <begin position="103"/>
        <end position="204"/>
    </location>
</feature>
<comment type="caution">
    <text evidence="3">The sequence shown here is derived from an EMBL/GenBank/DDBJ whole genome shotgun (WGS) entry which is preliminary data.</text>
</comment>
<keyword evidence="2" id="KW-0472">Membrane</keyword>
<reference evidence="3 4" key="1">
    <citation type="submission" date="2020-08" db="EMBL/GenBank/DDBJ databases">
        <title>Sequencing the genomes of 1000 actinobacteria strains.</title>
        <authorList>
            <person name="Klenk H.-P."/>
        </authorList>
    </citation>
    <scope>NUCLEOTIDE SEQUENCE [LARGE SCALE GENOMIC DNA]</scope>
    <source>
        <strain evidence="3 4">DSM 45859</strain>
    </source>
</reference>
<gene>
    <name evidence="3" type="ORF">BJY18_002876</name>
</gene>
<evidence type="ECO:0000256" key="2">
    <source>
        <dbReference type="SAM" id="Phobius"/>
    </source>
</evidence>
<evidence type="ECO:0000256" key="1">
    <source>
        <dbReference type="SAM" id="MobiDB-lite"/>
    </source>
</evidence>
<keyword evidence="2" id="KW-0812">Transmembrane</keyword>
<dbReference type="AlphaFoldDB" id="A0A840IS18"/>
<feature type="compositionally biased region" description="Polar residues" evidence="1">
    <location>
        <begin position="151"/>
        <end position="164"/>
    </location>
</feature>
<proteinExistence type="predicted"/>
<keyword evidence="2" id="KW-1133">Transmembrane helix</keyword>
<protein>
    <submittedName>
        <fullName evidence="3">Uncharacterized protein</fullName>
    </submittedName>
</protein>
<organism evidence="3 4">
    <name type="scientific">Amycolatopsis jiangsuensis</name>
    <dbReference type="NCBI Taxonomy" id="1181879"/>
    <lineage>
        <taxon>Bacteria</taxon>
        <taxon>Bacillati</taxon>
        <taxon>Actinomycetota</taxon>
        <taxon>Actinomycetes</taxon>
        <taxon>Pseudonocardiales</taxon>
        <taxon>Pseudonocardiaceae</taxon>
        <taxon>Amycolatopsis</taxon>
    </lineage>
</organism>